<feature type="domain" description="Methyltransferase type 11" evidence="1">
    <location>
        <begin position="148"/>
        <end position="236"/>
    </location>
</feature>
<proteinExistence type="predicted"/>
<dbReference type="EMBL" id="FWDM01000022">
    <property type="protein sequence ID" value="SLM13587.1"/>
    <property type="molecule type" value="Genomic_DNA"/>
</dbReference>
<dbReference type="InterPro" id="IPR050508">
    <property type="entry name" value="Methyltransf_Superfamily"/>
</dbReference>
<dbReference type="CDD" id="cd02440">
    <property type="entry name" value="AdoMet_MTases"/>
    <property type="match status" value="1"/>
</dbReference>
<dbReference type="AlphaFoldDB" id="A0A3P3XJ96"/>
<dbReference type="InterPro" id="IPR029063">
    <property type="entry name" value="SAM-dependent_MTases_sf"/>
</dbReference>
<reference evidence="2" key="1">
    <citation type="submission" date="2017-02" db="EMBL/GenBank/DDBJ databases">
        <authorList>
            <person name="Regsiter A."/>
            <person name="William W."/>
        </authorList>
    </citation>
    <scope>NUCLEOTIDE SEQUENCE</scope>
    <source>
        <strain evidence="2">Bib</strain>
    </source>
</reference>
<evidence type="ECO:0000313" key="2">
    <source>
        <dbReference type="EMBL" id="SLM13587.1"/>
    </source>
</evidence>
<evidence type="ECO:0000259" key="1">
    <source>
        <dbReference type="Pfam" id="PF08241"/>
    </source>
</evidence>
<accession>A0A3P3XJ96</accession>
<gene>
    <name evidence="2" type="ORF">SPIROBIBN47_290118</name>
</gene>
<organism evidence="2">
    <name type="scientific">uncultured spirochete</name>
    <dbReference type="NCBI Taxonomy" id="156406"/>
    <lineage>
        <taxon>Bacteria</taxon>
        <taxon>Pseudomonadati</taxon>
        <taxon>Spirochaetota</taxon>
        <taxon>Spirochaetia</taxon>
        <taxon>Spirochaetales</taxon>
        <taxon>environmental samples</taxon>
    </lineage>
</organism>
<sequence length="332" mass="37282">MHKTRSIVSAKESIQAYIYFWRDNIGTEIDVVFEESLKLRALEIQSGKTFSPNSPRISKHGSVFGFVAGRLRAHLYKTQALVCYHANNHNLDMEAGSSSPVTDPKVLFDDFANEYDSWFLTPAGRKVFAFELDLLLNSLPALSGIHLLEIGIGTGLFAIEFQKRGANVEGIEPSPKMRAIAEKRGLEVKYGLGEAIPYPDNSFDVVLAMTSIEFSKMPERFLQEMVRVTKPSGIVAVGVLNLWSLYGISRRVKGLFKKSLYDEAHFYSYRELKKFLSTYVNNVEVKSTVFLSPSPPNFILERADAIEHFGRHHLVPFGALLVGTGKKAEQRK</sequence>
<dbReference type="GO" id="GO:0008757">
    <property type="term" value="F:S-adenosylmethionine-dependent methyltransferase activity"/>
    <property type="evidence" value="ECO:0007669"/>
    <property type="project" value="InterPro"/>
</dbReference>
<dbReference type="Gene3D" id="3.40.50.150">
    <property type="entry name" value="Vaccinia Virus protein VP39"/>
    <property type="match status" value="1"/>
</dbReference>
<protein>
    <recommendedName>
        <fullName evidence="1">Methyltransferase type 11 domain-containing protein</fullName>
    </recommendedName>
</protein>
<dbReference type="Pfam" id="PF08241">
    <property type="entry name" value="Methyltransf_11"/>
    <property type="match status" value="1"/>
</dbReference>
<dbReference type="SUPFAM" id="SSF53335">
    <property type="entry name" value="S-adenosyl-L-methionine-dependent methyltransferases"/>
    <property type="match status" value="1"/>
</dbReference>
<dbReference type="PANTHER" id="PTHR42912">
    <property type="entry name" value="METHYLTRANSFERASE"/>
    <property type="match status" value="1"/>
</dbReference>
<name>A0A3P3XJ96_9SPIR</name>
<dbReference type="InterPro" id="IPR013216">
    <property type="entry name" value="Methyltransf_11"/>
</dbReference>